<reference evidence="1 2" key="1">
    <citation type="journal article" date="2018" name="Sci. Rep.">
        <title>Genomic signatures of local adaptation to the degree of environmental predictability in rotifers.</title>
        <authorList>
            <person name="Franch-Gras L."/>
            <person name="Hahn C."/>
            <person name="Garcia-Roger E.M."/>
            <person name="Carmona M.J."/>
            <person name="Serra M."/>
            <person name="Gomez A."/>
        </authorList>
    </citation>
    <scope>NUCLEOTIDE SEQUENCE [LARGE SCALE GENOMIC DNA]</scope>
    <source>
        <strain evidence="1">HYR1</strain>
    </source>
</reference>
<gene>
    <name evidence="1" type="ORF">BpHYR1_010268</name>
</gene>
<dbReference type="EMBL" id="REGN01001098">
    <property type="protein sequence ID" value="RNA37073.1"/>
    <property type="molecule type" value="Genomic_DNA"/>
</dbReference>
<sequence>MNNFFLIFYLSTKPYRYFLNHIPIQYLKLVRIRSAKIICPFIWLNGRSTIAFFFFPLVLSNPLLKNLLYSFGSICEISVPLYTNSIECHQFHFHNFLSFLHQHQTVSRWTSLQPSHPNHIRSHPLPLQPLQKDSSNAPHELLEVFPIGRQLISLLWK</sequence>
<organism evidence="1 2">
    <name type="scientific">Brachionus plicatilis</name>
    <name type="common">Marine rotifer</name>
    <name type="synonym">Brachionus muelleri</name>
    <dbReference type="NCBI Taxonomy" id="10195"/>
    <lineage>
        <taxon>Eukaryota</taxon>
        <taxon>Metazoa</taxon>
        <taxon>Spiralia</taxon>
        <taxon>Gnathifera</taxon>
        <taxon>Rotifera</taxon>
        <taxon>Eurotatoria</taxon>
        <taxon>Monogononta</taxon>
        <taxon>Pseudotrocha</taxon>
        <taxon>Ploima</taxon>
        <taxon>Brachionidae</taxon>
        <taxon>Brachionus</taxon>
    </lineage>
</organism>
<name>A0A3M7SMQ8_BRAPC</name>
<accession>A0A3M7SMQ8</accession>
<proteinExistence type="predicted"/>
<protein>
    <submittedName>
        <fullName evidence="1">Uncharacterized protein</fullName>
    </submittedName>
</protein>
<evidence type="ECO:0000313" key="1">
    <source>
        <dbReference type="EMBL" id="RNA37073.1"/>
    </source>
</evidence>
<comment type="caution">
    <text evidence="1">The sequence shown here is derived from an EMBL/GenBank/DDBJ whole genome shotgun (WGS) entry which is preliminary data.</text>
</comment>
<dbReference type="Proteomes" id="UP000276133">
    <property type="component" value="Unassembled WGS sequence"/>
</dbReference>
<evidence type="ECO:0000313" key="2">
    <source>
        <dbReference type="Proteomes" id="UP000276133"/>
    </source>
</evidence>
<keyword evidence="2" id="KW-1185">Reference proteome</keyword>
<dbReference type="AlphaFoldDB" id="A0A3M7SMQ8"/>